<sequence length="93" mass="10578">MESTTSTIWVEIARIANKYAYIDRTPFYTSALTGWENAKAECLYDDGENQVKQEQSIADSFIFRSFVDLQIQQNTVSKLEDFLGGEAVEQIQA</sequence>
<dbReference type="Proteomes" id="UP001060215">
    <property type="component" value="Chromosome 5"/>
</dbReference>
<organism evidence="1 2">
    <name type="scientific">Camellia lanceoleosa</name>
    <dbReference type="NCBI Taxonomy" id="1840588"/>
    <lineage>
        <taxon>Eukaryota</taxon>
        <taxon>Viridiplantae</taxon>
        <taxon>Streptophyta</taxon>
        <taxon>Embryophyta</taxon>
        <taxon>Tracheophyta</taxon>
        <taxon>Spermatophyta</taxon>
        <taxon>Magnoliopsida</taxon>
        <taxon>eudicotyledons</taxon>
        <taxon>Gunneridae</taxon>
        <taxon>Pentapetalae</taxon>
        <taxon>asterids</taxon>
        <taxon>Ericales</taxon>
        <taxon>Theaceae</taxon>
        <taxon>Camellia</taxon>
    </lineage>
</organism>
<reference evidence="1 2" key="1">
    <citation type="journal article" date="2022" name="Plant J.">
        <title>Chromosome-level genome of Camellia lanceoleosa provides a valuable resource for understanding genome evolution and self-incompatibility.</title>
        <authorList>
            <person name="Gong W."/>
            <person name="Xiao S."/>
            <person name="Wang L."/>
            <person name="Liao Z."/>
            <person name="Chang Y."/>
            <person name="Mo W."/>
            <person name="Hu G."/>
            <person name="Li W."/>
            <person name="Zhao G."/>
            <person name="Zhu H."/>
            <person name="Hu X."/>
            <person name="Ji K."/>
            <person name="Xiang X."/>
            <person name="Song Q."/>
            <person name="Yuan D."/>
            <person name="Jin S."/>
            <person name="Zhang L."/>
        </authorList>
    </citation>
    <scope>NUCLEOTIDE SEQUENCE [LARGE SCALE GENOMIC DNA]</scope>
    <source>
        <strain evidence="1">SQ_2022a</strain>
    </source>
</reference>
<keyword evidence="2" id="KW-1185">Reference proteome</keyword>
<gene>
    <name evidence="1" type="ORF">LOK49_LG06G02885</name>
</gene>
<proteinExistence type="predicted"/>
<name>A0ACC0HH97_9ERIC</name>
<comment type="caution">
    <text evidence="1">The sequence shown here is derived from an EMBL/GenBank/DDBJ whole genome shotgun (WGS) entry which is preliminary data.</text>
</comment>
<evidence type="ECO:0000313" key="1">
    <source>
        <dbReference type="EMBL" id="KAI8011421.1"/>
    </source>
</evidence>
<protein>
    <submittedName>
        <fullName evidence="1">Uncharacterized protein</fullName>
    </submittedName>
</protein>
<accession>A0ACC0HH97</accession>
<evidence type="ECO:0000313" key="2">
    <source>
        <dbReference type="Proteomes" id="UP001060215"/>
    </source>
</evidence>
<dbReference type="EMBL" id="CM045762">
    <property type="protein sequence ID" value="KAI8011421.1"/>
    <property type="molecule type" value="Genomic_DNA"/>
</dbReference>